<evidence type="ECO:0000313" key="2">
    <source>
        <dbReference type="Proteomes" id="UP000289738"/>
    </source>
</evidence>
<dbReference type="Proteomes" id="UP000289738">
    <property type="component" value="Chromosome A09"/>
</dbReference>
<comment type="caution">
    <text evidence="1">The sequence shown here is derived from an EMBL/GenBank/DDBJ whole genome shotgun (WGS) entry which is preliminary data.</text>
</comment>
<proteinExistence type="predicted"/>
<name>A0A445BKA7_ARAHY</name>
<reference evidence="1 2" key="1">
    <citation type="submission" date="2019-01" db="EMBL/GenBank/DDBJ databases">
        <title>Sequencing of cultivated peanut Arachis hypogaea provides insights into genome evolution and oil improvement.</title>
        <authorList>
            <person name="Chen X."/>
        </authorList>
    </citation>
    <scope>NUCLEOTIDE SEQUENCE [LARGE SCALE GENOMIC DNA]</scope>
    <source>
        <strain evidence="2">cv. Fuhuasheng</strain>
        <tissue evidence="1">Leaves</tissue>
    </source>
</reference>
<dbReference type="Gramene" id="arahy.Tifrunner.gnm2.ann2.Ah09g185900.1">
    <property type="protein sequence ID" value="arahy.Tifrunner.gnm2.ann2.Ah09g185900.1-CDS"/>
    <property type="gene ID" value="arahy.Tifrunner.gnm2.ann2.Ah09g185900"/>
</dbReference>
<keyword evidence="2" id="KW-1185">Reference proteome</keyword>
<gene>
    <name evidence="1" type="ORF">Ahy_A09g044575</name>
</gene>
<dbReference type="PANTHER" id="PTHR38355:SF1">
    <property type="entry name" value="OS06G0149500 PROTEIN"/>
    <property type="match status" value="1"/>
</dbReference>
<sequence length="117" mass="12905">MEFVNRIVESARKASNNNTVINVCLAASFMVLAGRSFHQQKIIEALETEKASLVKSNKDIKRTLWNWKQQLYAEAASDDALVPLHRLKAIYGETPHSTAGDAVNEDANSASLSKFVA</sequence>
<dbReference type="AlphaFoldDB" id="A0A445BKA7"/>
<dbReference type="PANTHER" id="PTHR38355">
    <property type="entry name" value="OS06G0149500 PROTEIN"/>
    <property type="match status" value="1"/>
</dbReference>
<dbReference type="EMBL" id="SDMP01000009">
    <property type="protein sequence ID" value="RYR39125.1"/>
    <property type="molecule type" value="Genomic_DNA"/>
</dbReference>
<protein>
    <submittedName>
        <fullName evidence="1">Uncharacterized protein</fullName>
    </submittedName>
</protein>
<dbReference type="GO" id="GO:0005739">
    <property type="term" value="C:mitochondrion"/>
    <property type="evidence" value="ECO:0007669"/>
    <property type="project" value="TreeGrafter"/>
</dbReference>
<evidence type="ECO:0000313" key="1">
    <source>
        <dbReference type="EMBL" id="RYR39125.1"/>
    </source>
</evidence>
<organism evidence="1 2">
    <name type="scientific">Arachis hypogaea</name>
    <name type="common">Peanut</name>
    <dbReference type="NCBI Taxonomy" id="3818"/>
    <lineage>
        <taxon>Eukaryota</taxon>
        <taxon>Viridiplantae</taxon>
        <taxon>Streptophyta</taxon>
        <taxon>Embryophyta</taxon>
        <taxon>Tracheophyta</taxon>
        <taxon>Spermatophyta</taxon>
        <taxon>Magnoliopsida</taxon>
        <taxon>eudicotyledons</taxon>
        <taxon>Gunneridae</taxon>
        <taxon>Pentapetalae</taxon>
        <taxon>rosids</taxon>
        <taxon>fabids</taxon>
        <taxon>Fabales</taxon>
        <taxon>Fabaceae</taxon>
        <taxon>Papilionoideae</taxon>
        <taxon>50 kb inversion clade</taxon>
        <taxon>dalbergioids sensu lato</taxon>
        <taxon>Dalbergieae</taxon>
        <taxon>Pterocarpus clade</taxon>
        <taxon>Arachis</taxon>
    </lineage>
</organism>
<dbReference type="STRING" id="3818.A0A445BKA7"/>
<accession>A0A445BKA7</accession>